<reference evidence="1" key="3">
    <citation type="submission" date="2023-05" db="EMBL/GenBank/DDBJ databases">
        <authorList>
            <person name="Smith C.H."/>
        </authorList>
    </citation>
    <scope>NUCLEOTIDE SEQUENCE</scope>
    <source>
        <strain evidence="1">CHS0354</strain>
        <tissue evidence="1">Mantle</tissue>
    </source>
</reference>
<reference evidence="1" key="2">
    <citation type="journal article" date="2021" name="Genome Biol. Evol.">
        <title>Developing a high-quality reference genome for a parasitic bivalve with doubly uniparental inheritance (Bivalvia: Unionida).</title>
        <authorList>
            <person name="Smith C.H."/>
        </authorList>
    </citation>
    <scope>NUCLEOTIDE SEQUENCE</scope>
    <source>
        <strain evidence="1">CHS0354</strain>
        <tissue evidence="1">Mantle</tissue>
    </source>
</reference>
<sequence length="71" mass="8194">MRVSNSRRRVLFYDTVSRTVEYDVGSQVSRGSLTEWCETGARHVHSCYSLLHICTSEWINEAAARGIERYP</sequence>
<dbReference type="AlphaFoldDB" id="A0AAE0TJ78"/>
<protein>
    <submittedName>
        <fullName evidence="1">Uncharacterized protein</fullName>
    </submittedName>
</protein>
<evidence type="ECO:0000313" key="1">
    <source>
        <dbReference type="EMBL" id="KAK3611452.1"/>
    </source>
</evidence>
<comment type="caution">
    <text evidence="1">The sequence shown here is derived from an EMBL/GenBank/DDBJ whole genome shotgun (WGS) entry which is preliminary data.</text>
</comment>
<evidence type="ECO:0000313" key="2">
    <source>
        <dbReference type="Proteomes" id="UP001195483"/>
    </source>
</evidence>
<keyword evidence="2" id="KW-1185">Reference proteome</keyword>
<reference evidence="1" key="1">
    <citation type="journal article" date="2021" name="Genome Biol. Evol.">
        <title>A High-Quality Reference Genome for a Parasitic Bivalve with Doubly Uniparental Inheritance (Bivalvia: Unionida).</title>
        <authorList>
            <person name="Smith C.H."/>
        </authorList>
    </citation>
    <scope>NUCLEOTIDE SEQUENCE</scope>
    <source>
        <strain evidence="1">CHS0354</strain>
    </source>
</reference>
<name>A0AAE0TJ78_9BIVA</name>
<proteinExistence type="predicted"/>
<feature type="non-terminal residue" evidence="1">
    <location>
        <position position="71"/>
    </location>
</feature>
<organism evidence="1 2">
    <name type="scientific">Potamilus streckersoni</name>
    <dbReference type="NCBI Taxonomy" id="2493646"/>
    <lineage>
        <taxon>Eukaryota</taxon>
        <taxon>Metazoa</taxon>
        <taxon>Spiralia</taxon>
        <taxon>Lophotrochozoa</taxon>
        <taxon>Mollusca</taxon>
        <taxon>Bivalvia</taxon>
        <taxon>Autobranchia</taxon>
        <taxon>Heteroconchia</taxon>
        <taxon>Palaeoheterodonta</taxon>
        <taxon>Unionida</taxon>
        <taxon>Unionoidea</taxon>
        <taxon>Unionidae</taxon>
        <taxon>Ambleminae</taxon>
        <taxon>Lampsilini</taxon>
        <taxon>Potamilus</taxon>
    </lineage>
</organism>
<dbReference type="EMBL" id="JAEAOA010001931">
    <property type="protein sequence ID" value="KAK3611452.1"/>
    <property type="molecule type" value="Genomic_DNA"/>
</dbReference>
<gene>
    <name evidence="1" type="ORF">CHS0354_032731</name>
</gene>
<accession>A0AAE0TJ78</accession>
<dbReference type="Proteomes" id="UP001195483">
    <property type="component" value="Unassembled WGS sequence"/>
</dbReference>